<dbReference type="Pfam" id="PF05368">
    <property type="entry name" value="NmrA"/>
    <property type="match status" value="1"/>
</dbReference>
<protein>
    <recommendedName>
        <fullName evidence="3">NmrA-like domain-containing protein</fullName>
    </recommendedName>
</protein>
<organism evidence="4 5">
    <name type="scientific">Cylindrodendrum hubeiense</name>
    <dbReference type="NCBI Taxonomy" id="595255"/>
    <lineage>
        <taxon>Eukaryota</taxon>
        <taxon>Fungi</taxon>
        <taxon>Dikarya</taxon>
        <taxon>Ascomycota</taxon>
        <taxon>Pezizomycotina</taxon>
        <taxon>Sordariomycetes</taxon>
        <taxon>Hypocreomycetidae</taxon>
        <taxon>Hypocreales</taxon>
        <taxon>Nectriaceae</taxon>
        <taxon>Cylindrodendrum</taxon>
    </lineage>
</organism>
<keyword evidence="5" id="KW-1185">Reference proteome</keyword>
<feature type="domain" description="NmrA-like" evidence="3">
    <location>
        <begin position="3"/>
        <end position="278"/>
    </location>
</feature>
<reference evidence="4" key="1">
    <citation type="submission" date="2020-03" db="EMBL/GenBank/DDBJ databases">
        <title>Draft Genome Sequence of Cylindrodendrum hubeiense.</title>
        <authorList>
            <person name="Buettner E."/>
            <person name="Kellner H."/>
        </authorList>
    </citation>
    <scope>NUCLEOTIDE SEQUENCE</scope>
    <source>
        <strain evidence="4">IHI 201604</strain>
    </source>
</reference>
<sequence>MSKQIVSVVGATGIQGGSVVDALLKDNKFSVRGLTRNINSDSAKALAAKGVEVVRADANDFDSLVAAFKDSHAIYAVTDFFEPFSKHGPEEAIKIEYQQGVNLAKAAAATPTLKHYIWSTLPDASSISGGKYLIPHFESKNRIDRYIKSIPELHAKTTFFWITFYAANFTYPMFKPYYIPTADKYVLFQSTPADVPILAIGDTRVNAGPFVSAILSQPEKTLNGKIVLAYTEKTTMGELLDIWGKTQGKQVQYVQIDQAPFHALWPLWAQEMGIMMEFWDWAREKSWTAEQTPLTAADLDVRGLGSAAEGFSSLTFE</sequence>
<gene>
    <name evidence="4" type="ORF">G7Z17_g1404</name>
</gene>
<evidence type="ECO:0000256" key="1">
    <source>
        <dbReference type="ARBA" id="ARBA00006328"/>
    </source>
</evidence>
<dbReference type="CDD" id="cd05251">
    <property type="entry name" value="NmrA_like_SDR_a"/>
    <property type="match status" value="1"/>
</dbReference>
<dbReference type="InterPro" id="IPR008030">
    <property type="entry name" value="NmrA-like"/>
</dbReference>
<comment type="similarity">
    <text evidence="1">Belongs to the NmrA-type oxidoreductase family.</text>
</comment>
<dbReference type="InterPro" id="IPR051164">
    <property type="entry name" value="NmrA-like_oxidored"/>
</dbReference>
<dbReference type="OrthoDB" id="300709at2759"/>
<dbReference type="Proteomes" id="UP000722485">
    <property type="component" value="Unassembled WGS sequence"/>
</dbReference>
<dbReference type="EMBL" id="JAANBB010000012">
    <property type="protein sequence ID" value="KAF7556430.1"/>
    <property type="molecule type" value="Genomic_DNA"/>
</dbReference>
<proteinExistence type="inferred from homology"/>
<keyword evidence="2" id="KW-0521">NADP</keyword>
<comment type="caution">
    <text evidence="4">The sequence shown here is derived from an EMBL/GenBank/DDBJ whole genome shotgun (WGS) entry which is preliminary data.</text>
</comment>
<dbReference type="InterPro" id="IPR036291">
    <property type="entry name" value="NAD(P)-bd_dom_sf"/>
</dbReference>
<dbReference type="PANTHER" id="PTHR42748">
    <property type="entry name" value="NITROGEN METABOLITE REPRESSION PROTEIN NMRA FAMILY MEMBER"/>
    <property type="match status" value="1"/>
</dbReference>
<evidence type="ECO:0000259" key="3">
    <source>
        <dbReference type="Pfam" id="PF05368"/>
    </source>
</evidence>
<dbReference type="PANTHER" id="PTHR42748:SF28">
    <property type="entry name" value="NMRA-LIKE DOMAIN-CONTAINING PROTEIN"/>
    <property type="match status" value="1"/>
</dbReference>
<dbReference type="Gene3D" id="3.40.50.720">
    <property type="entry name" value="NAD(P)-binding Rossmann-like Domain"/>
    <property type="match status" value="1"/>
</dbReference>
<dbReference type="GO" id="GO:0005634">
    <property type="term" value="C:nucleus"/>
    <property type="evidence" value="ECO:0007669"/>
    <property type="project" value="TreeGrafter"/>
</dbReference>
<dbReference type="AlphaFoldDB" id="A0A9P5LLD4"/>
<name>A0A9P5LLD4_9HYPO</name>
<evidence type="ECO:0000313" key="5">
    <source>
        <dbReference type="Proteomes" id="UP000722485"/>
    </source>
</evidence>
<dbReference type="Gene3D" id="3.90.25.10">
    <property type="entry name" value="UDP-galactose 4-epimerase, domain 1"/>
    <property type="match status" value="1"/>
</dbReference>
<accession>A0A9P5LLD4</accession>
<evidence type="ECO:0000313" key="4">
    <source>
        <dbReference type="EMBL" id="KAF7556430.1"/>
    </source>
</evidence>
<dbReference type="SUPFAM" id="SSF51735">
    <property type="entry name" value="NAD(P)-binding Rossmann-fold domains"/>
    <property type="match status" value="1"/>
</dbReference>
<evidence type="ECO:0000256" key="2">
    <source>
        <dbReference type="ARBA" id="ARBA00022857"/>
    </source>
</evidence>